<reference evidence="3" key="1">
    <citation type="submission" date="2008-12" db="EMBL/GenBank/DDBJ databases">
        <title>Complete sequence of chromosome Cyanothece sp. PCC 7424.</title>
        <authorList>
            <consortium name="US DOE Joint Genome Institute"/>
            <person name="Lucas S."/>
            <person name="Copeland A."/>
            <person name="Lapidus A."/>
            <person name="Glavina del Rio T."/>
            <person name="Dalin E."/>
            <person name="Tice H."/>
            <person name="Bruce D."/>
            <person name="Goodwin L."/>
            <person name="Pitluck S."/>
            <person name="Chertkov O."/>
            <person name="Brettin T."/>
            <person name="Detter J.C."/>
            <person name="Han C."/>
            <person name="Larimer F."/>
            <person name="Land M."/>
            <person name="Hauser L."/>
            <person name="Kyrpides N."/>
            <person name="Mikhailova N."/>
            <person name="Liberton M."/>
            <person name="Stoeckel J."/>
            <person name="Banerjee A."/>
            <person name="Singh A."/>
            <person name="Page L."/>
            <person name="Sato H."/>
            <person name="Zhao L."/>
            <person name="Sherman L."/>
            <person name="Pakrasi H."/>
            <person name="Richardson P."/>
        </authorList>
    </citation>
    <scope>NUCLEOTIDE SEQUENCE</scope>
    <source>
        <strain evidence="3">PCC 7424</strain>
    </source>
</reference>
<dbReference type="InterPro" id="IPR002686">
    <property type="entry name" value="Transposase_17"/>
</dbReference>
<evidence type="ECO:0000313" key="3">
    <source>
        <dbReference type="EMBL" id="ACK69875.1"/>
    </source>
</evidence>
<dbReference type="AlphaFoldDB" id="B7K8B5"/>
<dbReference type="GO" id="GO:0003677">
    <property type="term" value="F:DNA binding"/>
    <property type="evidence" value="ECO:0007669"/>
    <property type="project" value="InterPro"/>
</dbReference>
<dbReference type="RefSeq" id="WP_012597593.1">
    <property type="nucleotide sequence ID" value="NC_011729.1"/>
</dbReference>
<dbReference type="NCBIfam" id="NF033573">
    <property type="entry name" value="transpos_IS200"/>
    <property type="match status" value="1"/>
</dbReference>
<dbReference type="PANTHER" id="PTHR33360:SF2">
    <property type="entry name" value="TRANSPOSASE FOR INSERTION SEQUENCE ELEMENT IS200"/>
    <property type="match status" value="1"/>
</dbReference>
<evidence type="ECO:0000313" key="4">
    <source>
        <dbReference type="EMBL" id="ACK71206.1"/>
    </source>
</evidence>
<name>B7K8B5_GLOC7</name>
<dbReference type="SUPFAM" id="SSF143422">
    <property type="entry name" value="Transposase IS200-like"/>
    <property type="match status" value="1"/>
</dbReference>
<evidence type="ECO:0000313" key="2">
    <source>
        <dbReference type="EMBL" id="ACK68643.1"/>
    </source>
</evidence>
<evidence type="ECO:0000259" key="1">
    <source>
        <dbReference type="SMART" id="SM01321"/>
    </source>
</evidence>
<evidence type="ECO:0000313" key="5">
    <source>
        <dbReference type="Proteomes" id="UP000002384"/>
    </source>
</evidence>
<dbReference type="KEGG" id="cyc:PCC7424_2799"/>
<dbReference type="Pfam" id="PF01797">
    <property type="entry name" value="Y1_Tnp"/>
    <property type="match status" value="1"/>
</dbReference>
<dbReference type="PANTHER" id="PTHR33360">
    <property type="entry name" value="TRANSPOSASE FOR INSERTION SEQUENCE ELEMENT IS200"/>
    <property type="match status" value="1"/>
</dbReference>
<dbReference type="EMBL" id="CP001291">
    <property type="protein sequence ID" value="ACK71206.1"/>
    <property type="molecule type" value="Genomic_DNA"/>
</dbReference>
<dbReference type="GO" id="GO:0004803">
    <property type="term" value="F:transposase activity"/>
    <property type="evidence" value="ECO:0007669"/>
    <property type="project" value="InterPro"/>
</dbReference>
<keyword evidence="5" id="KW-1185">Reference proteome</keyword>
<protein>
    <submittedName>
        <fullName evidence="3">Transposase IS200-family protein</fullName>
    </submittedName>
</protein>
<dbReference type="KEGG" id="cyc:PCC7424_0173"/>
<dbReference type="EMBL" id="CP001291">
    <property type="protein sequence ID" value="ACK69875.1"/>
    <property type="molecule type" value="Genomic_DNA"/>
</dbReference>
<dbReference type="STRING" id="65393.PCC7424_0173"/>
<proteinExistence type="predicted"/>
<dbReference type="Proteomes" id="UP000002384">
    <property type="component" value="Chromosome"/>
</dbReference>
<dbReference type="InterPro" id="IPR036515">
    <property type="entry name" value="Transposase_17_sf"/>
</dbReference>
<dbReference type="SMART" id="SM01321">
    <property type="entry name" value="Y1_Tnp"/>
    <property type="match status" value="1"/>
</dbReference>
<gene>
    <name evidence="2" type="ordered locus">PCC7424_0173</name>
    <name evidence="3" type="ordered locus">PCC7424_1431</name>
    <name evidence="4" type="ordered locus">PCC7424_2799</name>
</gene>
<sequence length="139" mass="16213">MSFRKPRKSSHSVFSVRLHFVFVTHYRRKVITTPMLERLREMIWQVSRKLDCEVLEFSGEADHIHILLDFHPKNSISAVAGCLKSSTARTMKKDFPEQIKKFYWGKVAFWSNSYYVASAGGAPIEKLKEYIKNQDSPKD</sequence>
<organism evidence="3 5">
    <name type="scientific">Gloeothece citriformis (strain PCC 7424)</name>
    <name type="common">Cyanothece sp. (strain PCC 7424)</name>
    <dbReference type="NCBI Taxonomy" id="65393"/>
    <lineage>
        <taxon>Bacteria</taxon>
        <taxon>Bacillati</taxon>
        <taxon>Cyanobacteriota</taxon>
        <taxon>Cyanophyceae</taxon>
        <taxon>Oscillatoriophycideae</taxon>
        <taxon>Chroococcales</taxon>
        <taxon>Aphanothecaceae</taxon>
        <taxon>Gloeothece</taxon>
        <taxon>Gloeothece citriformis</taxon>
    </lineage>
</organism>
<dbReference type="EMBL" id="CP001291">
    <property type="protein sequence ID" value="ACK68643.1"/>
    <property type="molecule type" value="Genomic_DNA"/>
</dbReference>
<dbReference type="OrthoDB" id="9793729at2"/>
<dbReference type="HOGENOM" id="CLU_101320_2_2_3"/>
<dbReference type="GO" id="GO:0006313">
    <property type="term" value="P:DNA transposition"/>
    <property type="evidence" value="ECO:0007669"/>
    <property type="project" value="InterPro"/>
</dbReference>
<accession>B7K8B5</accession>
<reference evidence="5" key="2">
    <citation type="journal article" date="2011" name="MBio">
        <title>Novel metabolic attributes of the genus Cyanothece, comprising a group of unicellular nitrogen-fixing Cyanobacteria.</title>
        <authorList>
            <person name="Bandyopadhyay A."/>
            <person name="Elvitigala T."/>
            <person name="Welsh E."/>
            <person name="Stockel J."/>
            <person name="Liberton M."/>
            <person name="Min H."/>
            <person name="Sherman L.A."/>
            <person name="Pakrasi H.B."/>
        </authorList>
    </citation>
    <scope>NUCLEOTIDE SEQUENCE [LARGE SCALE GENOMIC DNA]</scope>
    <source>
        <strain evidence="5">PCC 7424</strain>
    </source>
</reference>
<dbReference type="eggNOG" id="COG1943">
    <property type="taxonomic scope" value="Bacteria"/>
</dbReference>
<dbReference type="KEGG" id="cyc:PCC7424_1431"/>
<feature type="domain" description="Transposase IS200-like" evidence="1">
    <location>
        <begin position="13"/>
        <end position="134"/>
    </location>
</feature>
<dbReference type="Gene3D" id="3.30.70.1290">
    <property type="entry name" value="Transposase IS200-like"/>
    <property type="match status" value="1"/>
</dbReference>